<dbReference type="EMBL" id="OZ034818">
    <property type="protein sequence ID" value="CAL1387549.1"/>
    <property type="molecule type" value="Genomic_DNA"/>
</dbReference>
<reference evidence="1 2" key="1">
    <citation type="submission" date="2024-04" db="EMBL/GenBank/DDBJ databases">
        <authorList>
            <person name="Fracassetti M."/>
        </authorList>
    </citation>
    <scope>NUCLEOTIDE SEQUENCE [LARGE SCALE GENOMIC DNA]</scope>
</reference>
<evidence type="ECO:0000313" key="1">
    <source>
        <dbReference type="EMBL" id="CAL1387549.1"/>
    </source>
</evidence>
<evidence type="ECO:0000313" key="2">
    <source>
        <dbReference type="Proteomes" id="UP001497516"/>
    </source>
</evidence>
<keyword evidence="2" id="KW-1185">Reference proteome</keyword>
<dbReference type="InterPro" id="IPR052343">
    <property type="entry name" value="Retrotransposon-Effector_Assoc"/>
</dbReference>
<dbReference type="PANTHER" id="PTHR46890">
    <property type="entry name" value="NON-LTR RETROLELEMENT REVERSE TRANSCRIPTASE-LIKE PROTEIN-RELATED"/>
    <property type="match status" value="1"/>
</dbReference>
<proteinExistence type="predicted"/>
<protein>
    <recommendedName>
        <fullName evidence="3">Reverse transcriptase domain-containing protein</fullName>
    </recommendedName>
</protein>
<dbReference type="AlphaFoldDB" id="A0AAV2EP37"/>
<gene>
    <name evidence="1" type="ORF">LTRI10_LOCUS28527</name>
</gene>
<sequence>MDAQVTALPLPLKVTAEMNANLTANVLPDEVQRTVFSVGSKQDPGSDGFTGKFFKAFWDSVGGSVVEVVCSFFRTSRILRSFNHTWLTLIPKVDNVESVRQLFPISLCQFVYKIITKIMTERLAQILSNVISEGQNAFIRERQIVDNVLLGYELMHYLKYKNRGKKGYMALKVEWPFLFAVLSKLGFSHTWIGWVQECLRSSSFSIFMNGTPHGFFQPTRGLR</sequence>
<dbReference type="PANTHER" id="PTHR46890:SF48">
    <property type="entry name" value="RNA-DIRECTED DNA POLYMERASE"/>
    <property type="match status" value="1"/>
</dbReference>
<accession>A0AAV2EP37</accession>
<name>A0AAV2EP37_9ROSI</name>
<organism evidence="1 2">
    <name type="scientific">Linum trigynum</name>
    <dbReference type="NCBI Taxonomy" id="586398"/>
    <lineage>
        <taxon>Eukaryota</taxon>
        <taxon>Viridiplantae</taxon>
        <taxon>Streptophyta</taxon>
        <taxon>Embryophyta</taxon>
        <taxon>Tracheophyta</taxon>
        <taxon>Spermatophyta</taxon>
        <taxon>Magnoliopsida</taxon>
        <taxon>eudicotyledons</taxon>
        <taxon>Gunneridae</taxon>
        <taxon>Pentapetalae</taxon>
        <taxon>rosids</taxon>
        <taxon>fabids</taxon>
        <taxon>Malpighiales</taxon>
        <taxon>Linaceae</taxon>
        <taxon>Linum</taxon>
    </lineage>
</organism>
<evidence type="ECO:0008006" key="3">
    <source>
        <dbReference type="Google" id="ProtNLM"/>
    </source>
</evidence>
<dbReference type="Proteomes" id="UP001497516">
    <property type="component" value="Chromosome 5"/>
</dbReference>